<feature type="chain" id="PRO_5040742786" evidence="1">
    <location>
        <begin position="28"/>
        <end position="431"/>
    </location>
</feature>
<gene>
    <name evidence="2" type="ORF">NG895_03330</name>
</gene>
<proteinExistence type="predicted"/>
<name>A0A9X2F638_9BACT</name>
<reference evidence="2" key="1">
    <citation type="submission" date="2022-06" db="EMBL/GenBank/DDBJ databases">
        <title>Aeoliella straminimaris, a novel planctomycete from sediments.</title>
        <authorList>
            <person name="Vitorino I.R."/>
            <person name="Lage O.M."/>
        </authorList>
    </citation>
    <scope>NUCLEOTIDE SEQUENCE</scope>
    <source>
        <strain evidence="2">ICT_H6.2</strain>
    </source>
</reference>
<evidence type="ECO:0000256" key="1">
    <source>
        <dbReference type="SAM" id="SignalP"/>
    </source>
</evidence>
<dbReference type="AlphaFoldDB" id="A0A9X2F638"/>
<evidence type="ECO:0000313" key="2">
    <source>
        <dbReference type="EMBL" id="MCO6042932.1"/>
    </source>
</evidence>
<protein>
    <submittedName>
        <fullName evidence="2">PEP-CTERM sorting domain-containing protein</fullName>
    </submittedName>
</protein>
<evidence type="ECO:0000313" key="3">
    <source>
        <dbReference type="Proteomes" id="UP001155241"/>
    </source>
</evidence>
<accession>A0A9X2F638</accession>
<keyword evidence="3" id="KW-1185">Reference proteome</keyword>
<sequence length="431" mass="47313">MKTRRLSATYPLLAFTWALACHHSAIAQLPIIINEYNAVSNGDYLDKDSYSGTVAATRPEKEDKYFASLAELAMIEGSPEGIAAGTPDGRIEGNGGNWIELVVTVDHADVRGWQLEWSEEYDTDKSLSGLGGRRSGLITFSQDDLWSDLRAGTIITVSERQYIQVDTDFSDDPDDTEADVNDRLRTDNVPEEDVDYVIDLSTDTSFNPNADDWWIHVSTKHERDLAEPLITTEVFNPDDYLGDEPESGEFSVTNDAWEVSILDAASAVQLGPIGEEVIFNDLWGGGGLNSNEVARLQVDPTSDPSGLTFAYEDGETSTFGQPNIWSDLTQEQDFTIIRSWLLKGDYNEDGLVDLADYTVWRNHLGSPLWQADGNGSGIVDAGDYDIWKMHFGDNGALFGVGSAAVPEPGTLALLAWAGGLIGWRHRSRSAT</sequence>
<comment type="caution">
    <text evidence="2">The sequence shown here is derived from an EMBL/GenBank/DDBJ whole genome shotgun (WGS) entry which is preliminary data.</text>
</comment>
<dbReference type="SUPFAM" id="SSF63446">
    <property type="entry name" value="Type I dockerin domain"/>
    <property type="match status" value="1"/>
</dbReference>
<organism evidence="2 3">
    <name type="scientific">Aeoliella straminimaris</name>
    <dbReference type="NCBI Taxonomy" id="2954799"/>
    <lineage>
        <taxon>Bacteria</taxon>
        <taxon>Pseudomonadati</taxon>
        <taxon>Planctomycetota</taxon>
        <taxon>Planctomycetia</taxon>
        <taxon>Pirellulales</taxon>
        <taxon>Lacipirellulaceae</taxon>
        <taxon>Aeoliella</taxon>
    </lineage>
</organism>
<feature type="signal peptide" evidence="1">
    <location>
        <begin position="1"/>
        <end position="27"/>
    </location>
</feature>
<dbReference type="InterPro" id="IPR018247">
    <property type="entry name" value="EF_Hand_1_Ca_BS"/>
</dbReference>
<dbReference type="Gene3D" id="1.10.1330.10">
    <property type="entry name" value="Dockerin domain"/>
    <property type="match status" value="1"/>
</dbReference>
<dbReference type="InterPro" id="IPR036439">
    <property type="entry name" value="Dockerin_dom_sf"/>
</dbReference>
<dbReference type="Proteomes" id="UP001155241">
    <property type="component" value="Unassembled WGS sequence"/>
</dbReference>
<dbReference type="GO" id="GO:0000272">
    <property type="term" value="P:polysaccharide catabolic process"/>
    <property type="evidence" value="ECO:0007669"/>
    <property type="project" value="InterPro"/>
</dbReference>
<dbReference type="RefSeq" id="WP_252851032.1">
    <property type="nucleotide sequence ID" value="NZ_JAMXLR010000015.1"/>
</dbReference>
<dbReference type="PROSITE" id="PS51257">
    <property type="entry name" value="PROKAR_LIPOPROTEIN"/>
    <property type="match status" value="1"/>
</dbReference>
<dbReference type="EMBL" id="JAMXLR010000015">
    <property type="protein sequence ID" value="MCO6042932.1"/>
    <property type="molecule type" value="Genomic_DNA"/>
</dbReference>
<dbReference type="InterPro" id="IPR013424">
    <property type="entry name" value="Ice-binding_C"/>
</dbReference>
<dbReference type="PROSITE" id="PS00018">
    <property type="entry name" value="EF_HAND_1"/>
    <property type="match status" value="1"/>
</dbReference>
<dbReference type="NCBIfam" id="TIGR02595">
    <property type="entry name" value="PEP_CTERM"/>
    <property type="match status" value="1"/>
</dbReference>
<keyword evidence="1" id="KW-0732">Signal</keyword>